<feature type="transmembrane region" description="Helical" evidence="1">
    <location>
        <begin position="208"/>
        <end position="231"/>
    </location>
</feature>
<accession>A0A3A1YXZ2</accession>
<dbReference type="Proteomes" id="UP000266206">
    <property type="component" value="Unassembled WGS sequence"/>
</dbReference>
<sequence length="467" mass="50814">MGFTRSLQTAWLTEAVRLYEIKNGRCEDAQETRQAITQGKTLEARLSIRANALAEKLSFTPKANVITSQARWVLSGLLLLGILGGVSAAVSALGSGQQPVNLLVALLTLLGLHLVTLVLWVISLQVDTAGPPGLGKVWLALTRKLNKQTDNRLLVQGLTSTLNRTGALKPTLSVVSHAIWASLMVAVILTLLVLLSARQYQFQWETTLLGSGVFLQFTQILGWLPSLLGFAMPDSPLTETSIGAPSPLAGAGVEWSSWLIGCVLVYGFIPRAALMLICMRWAQRSIRLTPIDTTLPGYINLRPHLMPESQVIGIDRPAPQTLPSTKPTTAAASFDHTKPFAILGLELTADTPWPPIALGQTGSDLGRVDSREQRNQVLQTLEARRPEQIITVCDASQTPDRGTLHFLQQLAAACSNLYVVVQPSQPKNNRDWVWQEQIERLPANSIHISSNLQTLLGTQAKQPNHAS</sequence>
<reference evidence="2 3" key="1">
    <citation type="submission" date="2017-08" db="EMBL/GenBank/DDBJ databases">
        <title>Pusillimonas indicus sp. nov., a member of the family Alcaligenaceae isolated from surface seawater.</title>
        <authorList>
            <person name="Li J."/>
        </authorList>
    </citation>
    <scope>NUCLEOTIDE SEQUENCE [LARGE SCALE GENOMIC DNA]</scope>
    <source>
        <strain evidence="2 3">L52-1-41</strain>
    </source>
</reference>
<feature type="transmembrane region" description="Helical" evidence="1">
    <location>
        <begin position="178"/>
        <end position="196"/>
    </location>
</feature>
<evidence type="ECO:0008006" key="4">
    <source>
        <dbReference type="Google" id="ProtNLM"/>
    </source>
</evidence>
<evidence type="ECO:0000313" key="2">
    <source>
        <dbReference type="EMBL" id="RIY42416.1"/>
    </source>
</evidence>
<proteinExistence type="predicted"/>
<dbReference type="InterPro" id="IPR021296">
    <property type="entry name" value="DUF2868"/>
</dbReference>
<keyword evidence="1" id="KW-0472">Membrane</keyword>
<dbReference type="AlphaFoldDB" id="A0A3A1YXZ2"/>
<dbReference type="OrthoDB" id="6210861at2"/>
<organism evidence="2 3">
    <name type="scientific">Neopusillimonas maritima</name>
    <dbReference type="NCBI Taxonomy" id="2026239"/>
    <lineage>
        <taxon>Bacteria</taxon>
        <taxon>Pseudomonadati</taxon>
        <taxon>Pseudomonadota</taxon>
        <taxon>Betaproteobacteria</taxon>
        <taxon>Burkholderiales</taxon>
        <taxon>Alcaligenaceae</taxon>
        <taxon>Neopusillimonas</taxon>
    </lineage>
</organism>
<evidence type="ECO:0000256" key="1">
    <source>
        <dbReference type="SAM" id="Phobius"/>
    </source>
</evidence>
<name>A0A3A1YXZ2_9BURK</name>
<feature type="transmembrane region" description="Helical" evidence="1">
    <location>
        <begin position="100"/>
        <end position="122"/>
    </location>
</feature>
<dbReference type="RefSeq" id="WP_119515449.1">
    <property type="nucleotide sequence ID" value="NZ_NQYH01000001.1"/>
</dbReference>
<dbReference type="Pfam" id="PF11067">
    <property type="entry name" value="DUF2868"/>
    <property type="match status" value="1"/>
</dbReference>
<keyword evidence="1" id="KW-1133">Transmembrane helix</keyword>
<keyword evidence="1" id="KW-0812">Transmembrane</keyword>
<feature type="transmembrane region" description="Helical" evidence="1">
    <location>
        <begin position="255"/>
        <end position="278"/>
    </location>
</feature>
<comment type="caution">
    <text evidence="2">The sequence shown here is derived from an EMBL/GenBank/DDBJ whole genome shotgun (WGS) entry which is preliminary data.</text>
</comment>
<feature type="transmembrane region" description="Helical" evidence="1">
    <location>
        <begin position="72"/>
        <end position="93"/>
    </location>
</feature>
<dbReference type="EMBL" id="NQYH01000001">
    <property type="protein sequence ID" value="RIY42416.1"/>
    <property type="molecule type" value="Genomic_DNA"/>
</dbReference>
<evidence type="ECO:0000313" key="3">
    <source>
        <dbReference type="Proteomes" id="UP000266206"/>
    </source>
</evidence>
<protein>
    <recommendedName>
        <fullName evidence="4">DUF2868 domain-containing protein</fullName>
    </recommendedName>
</protein>
<gene>
    <name evidence="2" type="ORF">CJP73_03005</name>
</gene>